<feature type="non-terminal residue" evidence="2">
    <location>
        <position position="85"/>
    </location>
</feature>
<evidence type="ECO:0000313" key="3">
    <source>
        <dbReference type="Proteomes" id="UP000265520"/>
    </source>
</evidence>
<feature type="region of interest" description="Disordered" evidence="1">
    <location>
        <begin position="1"/>
        <end position="85"/>
    </location>
</feature>
<dbReference type="AlphaFoldDB" id="A0A392QB33"/>
<feature type="compositionally biased region" description="Basic residues" evidence="1">
    <location>
        <begin position="1"/>
        <end position="11"/>
    </location>
</feature>
<dbReference type="Proteomes" id="UP000265520">
    <property type="component" value="Unassembled WGS sequence"/>
</dbReference>
<organism evidence="2 3">
    <name type="scientific">Trifolium medium</name>
    <dbReference type="NCBI Taxonomy" id="97028"/>
    <lineage>
        <taxon>Eukaryota</taxon>
        <taxon>Viridiplantae</taxon>
        <taxon>Streptophyta</taxon>
        <taxon>Embryophyta</taxon>
        <taxon>Tracheophyta</taxon>
        <taxon>Spermatophyta</taxon>
        <taxon>Magnoliopsida</taxon>
        <taxon>eudicotyledons</taxon>
        <taxon>Gunneridae</taxon>
        <taxon>Pentapetalae</taxon>
        <taxon>rosids</taxon>
        <taxon>fabids</taxon>
        <taxon>Fabales</taxon>
        <taxon>Fabaceae</taxon>
        <taxon>Papilionoideae</taxon>
        <taxon>50 kb inversion clade</taxon>
        <taxon>NPAAA clade</taxon>
        <taxon>Hologalegina</taxon>
        <taxon>IRL clade</taxon>
        <taxon>Trifolieae</taxon>
        <taxon>Trifolium</taxon>
    </lineage>
</organism>
<feature type="non-terminal residue" evidence="2">
    <location>
        <position position="1"/>
    </location>
</feature>
<feature type="compositionally biased region" description="Polar residues" evidence="1">
    <location>
        <begin position="26"/>
        <end position="85"/>
    </location>
</feature>
<protein>
    <submittedName>
        <fullName evidence="2">Uncharacterized protein</fullName>
    </submittedName>
</protein>
<keyword evidence="3" id="KW-1185">Reference proteome</keyword>
<name>A0A392QB33_9FABA</name>
<evidence type="ECO:0000256" key="1">
    <source>
        <dbReference type="SAM" id="MobiDB-lite"/>
    </source>
</evidence>
<proteinExistence type="predicted"/>
<comment type="caution">
    <text evidence="2">The sequence shown here is derived from an EMBL/GenBank/DDBJ whole genome shotgun (WGS) entry which is preliminary data.</text>
</comment>
<accession>A0A392QB33</accession>
<sequence length="85" mass="9138">DQEKIKRKKLLASRQEDSVRLDVGSGSITSQQNQQEKLATESGSLAFTSTNKPVSNTSTTVQVPSPMNGLQQEKAKGSSSNSLED</sequence>
<dbReference type="EMBL" id="LXQA010120045">
    <property type="protein sequence ID" value="MCI20475.1"/>
    <property type="molecule type" value="Genomic_DNA"/>
</dbReference>
<reference evidence="2 3" key="1">
    <citation type="journal article" date="2018" name="Front. Plant Sci.">
        <title>Red Clover (Trifolium pratense) and Zigzag Clover (T. medium) - A Picture of Genomic Similarities and Differences.</title>
        <authorList>
            <person name="Dluhosova J."/>
            <person name="Istvanek J."/>
            <person name="Nedelnik J."/>
            <person name="Repkova J."/>
        </authorList>
    </citation>
    <scope>NUCLEOTIDE SEQUENCE [LARGE SCALE GENOMIC DNA]</scope>
    <source>
        <strain evidence="3">cv. 10/8</strain>
        <tissue evidence="2">Leaf</tissue>
    </source>
</reference>
<evidence type="ECO:0000313" key="2">
    <source>
        <dbReference type="EMBL" id="MCI20475.1"/>
    </source>
</evidence>